<keyword evidence="2" id="KW-0812">Transmembrane</keyword>
<evidence type="ECO:0000256" key="4">
    <source>
        <dbReference type="ARBA" id="ARBA00023136"/>
    </source>
</evidence>
<comment type="subcellular location">
    <subcellularLocation>
        <location evidence="1">Membrane</location>
        <topology evidence="1">Multi-pass membrane protein</topology>
    </subcellularLocation>
</comment>
<dbReference type="Pfam" id="PF13675">
    <property type="entry name" value="PilJ"/>
    <property type="match status" value="2"/>
</dbReference>
<keyword evidence="7" id="KW-1185">Reference proteome</keyword>
<dbReference type="Proteomes" id="UP000680067">
    <property type="component" value="Unassembled WGS sequence"/>
</dbReference>
<evidence type="ECO:0000313" key="7">
    <source>
        <dbReference type="Proteomes" id="UP000680067"/>
    </source>
</evidence>
<proteinExistence type="predicted"/>
<keyword evidence="3" id="KW-1133">Transmembrane helix</keyword>
<dbReference type="AlphaFoldDB" id="A0A941I7R8"/>
<dbReference type="InterPro" id="IPR029095">
    <property type="entry name" value="NarX-like_N"/>
</dbReference>
<gene>
    <name evidence="6" type="ORF">KDM89_12410</name>
</gene>
<organism evidence="6 7">
    <name type="scientific">Undibacterium luofuense</name>
    <dbReference type="NCBI Taxonomy" id="2828733"/>
    <lineage>
        <taxon>Bacteria</taxon>
        <taxon>Pseudomonadati</taxon>
        <taxon>Pseudomonadota</taxon>
        <taxon>Betaproteobacteria</taxon>
        <taxon>Burkholderiales</taxon>
        <taxon>Oxalobacteraceae</taxon>
        <taxon>Undibacterium</taxon>
    </lineage>
</organism>
<feature type="domain" description="NarX-like N-terminal" evidence="5">
    <location>
        <begin position="142"/>
        <end position="226"/>
    </location>
</feature>
<evidence type="ECO:0000256" key="2">
    <source>
        <dbReference type="ARBA" id="ARBA00022692"/>
    </source>
</evidence>
<dbReference type="EMBL" id="JAGSPN010000009">
    <property type="protein sequence ID" value="MBR7782950.1"/>
    <property type="molecule type" value="Genomic_DNA"/>
</dbReference>
<name>A0A941I7R8_9BURK</name>
<dbReference type="Gene3D" id="1.20.120.960">
    <property type="entry name" value="Histidine kinase NarX, sensor domain"/>
    <property type="match status" value="1"/>
</dbReference>
<evidence type="ECO:0000256" key="1">
    <source>
        <dbReference type="ARBA" id="ARBA00004141"/>
    </source>
</evidence>
<sequence>MDRRTLLLTSVSFCGAFLFSTPCFSEIQSQSDAINKSGRLRMLSQRIAKAYLQLGLKVDVEHSRKIFDSSIASFDKQLIELKSYAPTTEIKTQLLQIEKQWLAYKDLLIGRAPNTGDAQEILKLSDQLLLATEDVTKRFELQANSKSAQLVNIAGRQRMLSQRMAKLYQAQQWKLNNPEIAKELASLRKEFLLNMDALEKSSLSQRRLNDEIKLAQQQWVYFDYAIQQQGEKNSQLLATTVATTSERILDQMDIVTSLFQSLNLDASK</sequence>
<dbReference type="InterPro" id="IPR042295">
    <property type="entry name" value="NarX-like_N_sf"/>
</dbReference>
<accession>A0A941I7R8</accession>
<dbReference type="GO" id="GO:0016020">
    <property type="term" value="C:membrane"/>
    <property type="evidence" value="ECO:0007669"/>
    <property type="project" value="UniProtKB-SubCell"/>
</dbReference>
<dbReference type="RefSeq" id="WP_212688254.1">
    <property type="nucleotide sequence ID" value="NZ_JAGSPN010000009.1"/>
</dbReference>
<reference evidence="6" key="1">
    <citation type="submission" date="2021-04" db="EMBL/GenBank/DDBJ databases">
        <title>novel species isolated from subtropical streams in China.</title>
        <authorList>
            <person name="Lu H."/>
        </authorList>
    </citation>
    <scope>NUCLEOTIDE SEQUENCE</scope>
    <source>
        <strain evidence="6">LFS511W</strain>
    </source>
</reference>
<evidence type="ECO:0000256" key="3">
    <source>
        <dbReference type="ARBA" id="ARBA00022989"/>
    </source>
</evidence>
<evidence type="ECO:0000313" key="6">
    <source>
        <dbReference type="EMBL" id="MBR7782950.1"/>
    </source>
</evidence>
<feature type="domain" description="NarX-like N-terminal" evidence="5">
    <location>
        <begin position="27"/>
        <end position="110"/>
    </location>
</feature>
<comment type="caution">
    <text evidence="6">The sequence shown here is derived from an EMBL/GenBank/DDBJ whole genome shotgun (WGS) entry which is preliminary data.</text>
</comment>
<evidence type="ECO:0000259" key="5">
    <source>
        <dbReference type="Pfam" id="PF13675"/>
    </source>
</evidence>
<protein>
    <submittedName>
        <fullName evidence="6">Type IV pili methyl-accepting chemotaxis transducer N-terminal domain-containing protein</fullName>
    </submittedName>
</protein>
<keyword evidence="4" id="KW-0472">Membrane</keyword>